<gene>
    <name evidence="2" type="ORF">E3N88_26635</name>
</gene>
<name>A0A5N6MVW2_9ASTR</name>
<dbReference type="Proteomes" id="UP000326396">
    <property type="component" value="Linkage Group LG4"/>
</dbReference>
<evidence type="ECO:0000313" key="2">
    <source>
        <dbReference type="EMBL" id="KAD4178044.1"/>
    </source>
</evidence>
<feature type="transmembrane region" description="Helical" evidence="1">
    <location>
        <begin position="94"/>
        <end position="116"/>
    </location>
</feature>
<comment type="caution">
    <text evidence="2">The sequence shown here is derived from an EMBL/GenBank/DDBJ whole genome shotgun (WGS) entry which is preliminary data.</text>
</comment>
<organism evidence="2 3">
    <name type="scientific">Mikania micrantha</name>
    <name type="common">bitter vine</name>
    <dbReference type="NCBI Taxonomy" id="192012"/>
    <lineage>
        <taxon>Eukaryota</taxon>
        <taxon>Viridiplantae</taxon>
        <taxon>Streptophyta</taxon>
        <taxon>Embryophyta</taxon>
        <taxon>Tracheophyta</taxon>
        <taxon>Spermatophyta</taxon>
        <taxon>Magnoliopsida</taxon>
        <taxon>eudicotyledons</taxon>
        <taxon>Gunneridae</taxon>
        <taxon>Pentapetalae</taxon>
        <taxon>asterids</taxon>
        <taxon>campanulids</taxon>
        <taxon>Asterales</taxon>
        <taxon>Asteraceae</taxon>
        <taxon>Asteroideae</taxon>
        <taxon>Heliantheae alliance</taxon>
        <taxon>Eupatorieae</taxon>
        <taxon>Mikania</taxon>
    </lineage>
</organism>
<feature type="transmembrane region" description="Helical" evidence="1">
    <location>
        <begin position="250"/>
        <end position="277"/>
    </location>
</feature>
<dbReference type="PANTHER" id="PTHR33133:SF63">
    <property type="entry name" value="TRANSMEMBRANE PROTEIN"/>
    <property type="match status" value="1"/>
</dbReference>
<proteinExistence type="predicted"/>
<protein>
    <submittedName>
        <fullName evidence="2">Uncharacterized protein</fullName>
    </submittedName>
</protein>
<accession>A0A5N6MVW2</accession>
<dbReference type="PANTHER" id="PTHR33133">
    <property type="entry name" value="OS08G0107100 PROTEIN-RELATED"/>
    <property type="match status" value="1"/>
</dbReference>
<keyword evidence="1" id="KW-0812">Transmembrane</keyword>
<feature type="transmembrane region" description="Helical" evidence="1">
    <location>
        <begin position="137"/>
        <end position="156"/>
    </location>
</feature>
<evidence type="ECO:0000256" key="1">
    <source>
        <dbReference type="SAM" id="Phobius"/>
    </source>
</evidence>
<keyword evidence="3" id="KW-1185">Reference proteome</keyword>
<feature type="transmembrane region" description="Helical" evidence="1">
    <location>
        <begin position="24"/>
        <end position="47"/>
    </location>
</feature>
<reference evidence="2 3" key="1">
    <citation type="submission" date="2019-05" db="EMBL/GenBank/DDBJ databases">
        <title>Mikania micrantha, genome provides insights into the molecular mechanism of rapid growth.</title>
        <authorList>
            <person name="Liu B."/>
        </authorList>
    </citation>
    <scope>NUCLEOTIDE SEQUENCE [LARGE SCALE GENOMIC DNA]</scope>
    <source>
        <strain evidence="2">NLD-2019</strain>
        <tissue evidence="2">Leaf</tissue>
    </source>
</reference>
<dbReference type="AlphaFoldDB" id="A0A5N6MVW2"/>
<feature type="transmembrane region" description="Helical" evidence="1">
    <location>
        <begin position="224"/>
        <end position="244"/>
    </location>
</feature>
<feature type="transmembrane region" description="Helical" evidence="1">
    <location>
        <begin position="176"/>
        <end position="203"/>
    </location>
</feature>
<dbReference type="EMBL" id="SZYD01000014">
    <property type="protein sequence ID" value="KAD4178044.1"/>
    <property type="molecule type" value="Genomic_DNA"/>
</dbReference>
<dbReference type="OrthoDB" id="777403at2759"/>
<keyword evidence="1" id="KW-1133">Transmembrane helix</keyword>
<sequence length="306" mass="33864">MGKISGFLELLKEPLKIPSRNGKLMAITASAYLILCSISLILLFVSINPFILDLSLKIMSLASARPGTPEYNQLLVAIRDDIGIFFGIEAAYMVLFYFIALFAQTAIIVIASCYYTDYDLSFKELILKVSKTWTRPLVTSIWVQLIAAGYICFLILPFMVPSLLLFDHPTILKTVLIILAIVFFTLYIYLSVVWSLGIVVSVIEDCYGFSALAKARDLVNGKRVHGFLLSLLAILVMLVIVAIGSKFSPAMPIVVGVIQTLLTVVIGMFLLMAYTGFYYQCKNGMMKSGGLEYSPVSTAHVDEYLP</sequence>
<keyword evidence="1" id="KW-0472">Membrane</keyword>
<evidence type="ECO:0000313" key="3">
    <source>
        <dbReference type="Proteomes" id="UP000326396"/>
    </source>
</evidence>